<evidence type="ECO:0000256" key="1">
    <source>
        <dbReference type="SAM" id="Phobius"/>
    </source>
</evidence>
<keyword evidence="1" id="KW-0472">Membrane</keyword>
<organism evidence="2 3">
    <name type="scientific">Halobacterium hubeiense</name>
    <dbReference type="NCBI Taxonomy" id="1407499"/>
    <lineage>
        <taxon>Archaea</taxon>
        <taxon>Methanobacteriati</taxon>
        <taxon>Methanobacteriota</taxon>
        <taxon>Stenosarchaea group</taxon>
        <taxon>Halobacteria</taxon>
        <taxon>Halobacteriales</taxon>
        <taxon>Halobacteriaceae</taxon>
        <taxon>Halobacterium</taxon>
    </lineage>
</organism>
<dbReference type="KEGG" id="hhb:Hhub_3119"/>
<evidence type="ECO:0000313" key="2">
    <source>
        <dbReference type="EMBL" id="CQH60035.1"/>
    </source>
</evidence>
<protein>
    <submittedName>
        <fullName evidence="2">Uncharacterized protein</fullName>
    </submittedName>
</protein>
<evidence type="ECO:0000313" key="3">
    <source>
        <dbReference type="Proteomes" id="UP000066737"/>
    </source>
</evidence>
<sequence length="40" mass="4389">MQADDLQKSERTVTETSLTVSGTAVWEVLWVLLVVAVVLT</sequence>
<name>A0A0U5AH53_9EURY</name>
<proteinExistence type="predicted"/>
<gene>
    <name evidence="2" type="ORF">HHUB_3119</name>
</gene>
<dbReference type="STRING" id="1407499.HHUB_3119"/>
<keyword evidence="1" id="KW-1133">Transmembrane helix</keyword>
<reference evidence="3" key="1">
    <citation type="journal article" date="2016" name="Environ. Microbiol.">
        <title>The complete genome of a viable archaeum isolated from 123-million-year-old rock salt.</title>
        <authorList>
            <person name="Jaakkola S.T."/>
            <person name="Pfeiffer F."/>
            <person name="Ravantti J.J."/>
            <person name="Guo Q."/>
            <person name="Liu Y."/>
            <person name="Chen X."/>
            <person name="Ma H."/>
            <person name="Yang C."/>
            <person name="Oksanen H.M."/>
            <person name="Bamford D.H."/>
        </authorList>
    </citation>
    <scope>NUCLEOTIDE SEQUENCE</scope>
    <source>
        <strain evidence="3">JI20-1</strain>
    </source>
</reference>
<dbReference type="AlphaFoldDB" id="A0A0U5AH53"/>
<keyword evidence="1" id="KW-0812">Transmembrane</keyword>
<dbReference type="Proteomes" id="UP000066737">
    <property type="component" value="Chromosome I"/>
</dbReference>
<keyword evidence="3" id="KW-1185">Reference proteome</keyword>
<feature type="transmembrane region" description="Helical" evidence="1">
    <location>
        <begin position="20"/>
        <end position="39"/>
    </location>
</feature>
<accession>A0A0U5AH53</accession>
<dbReference type="EMBL" id="LN831302">
    <property type="protein sequence ID" value="CQH60035.1"/>
    <property type="molecule type" value="Genomic_DNA"/>
</dbReference>